<dbReference type="InterPro" id="IPR023393">
    <property type="entry name" value="START-like_dom_sf"/>
</dbReference>
<proteinExistence type="inferred from homology"/>
<keyword evidence="3" id="KW-0568">Pathogenesis-related protein</keyword>
<dbReference type="InterPro" id="IPR050279">
    <property type="entry name" value="Plant_def-hormone_signal"/>
</dbReference>
<dbReference type="OrthoDB" id="1845342at2759"/>
<evidence type="ECO:0000259" key="4">
    <source>
        <dbReference type="Pfam" id="PF00407"/>
    </source>
</evidence>
<dbReference type="InterPro" id="IPR024949">
    <property type="entry name" value="Bet_v_I_allergen"/>
</dbReference>
<keyword evidence="6" id="KW-1185">Reference proteome</keyword>
<dbReference type="PANTHER" id="PTHR31213">
    <property type="entry name" value="OS08G0374000 PROTEIN-RELATED"/>
    <property type="match status" value="1"/>
</dbReference>
<dbReference type="SUPFAM" id="SSF55961">
    <property type="entry name" value="Bet v1-like"/>
    <property type="match status" value="1"/>
</dbReference>
<dbReference type="PANTHER" id="PTHR31213:SF64">
    <property type="entry name" value="PHYTOHORMONE-BINDING PROTEIN"/>
    <property type="match status" value="1"/>
</dbReference>
<feature type="domain" description="Bet v I/Major latex protein" evidence="4">
    <location>
        <begin position="4"/>
        <end position="153"/>
    </location>
</feature>
<dbReference type="FunFam" id="3.30.530.20:FF:000007">
    <property type="entry name" value="Major pollen allergen Bet v 1-A"/>
    <property type="match status" value="1"/>
</dbReference>
<sequence length="157" mass="17273">MRKEVNTQTEASVGMEILWQALSKDLKAVVPKVLPHIVKDVQVIEGDGGSGTILLFTFLPDSGLSGGSYQKERISEVDGDSHEIGLEVIEGGYLNQGFSYYKTSFQLSAIGEAKTVVNIKVSYESEMEETSKQMKTAESTLLFIRCLEKYLLDNNAA</sequence>
<evidence type="ECO:0000313" key="5">
    <source>
        <dbReference type="EMBL" id="KAF7822762.1"/>
    </source>
</evidence>
<dbReference type="CDD" id="cd07816">
    <property type="entry name" value="Bet_v1-like"/>
    <property type="match status" value="1"/>
</dbReference>
<dbReference type="GO" id="GO:0010427">
    <property type="term" value="F:abscisic acid binding"/>
    <property type="evidence" value="ECO:0007669"/>
    <property type="project" value="InterPro"/>
</dbReference>
<accession>A0A834TID3</accession>
<keyword evidence="2" id="KW-0611">Plant defense</keyword>
<evidence type="ECO:0000256" key="3">
    <source>
        <dbReference type="ARBA" id="ARBA00023265"/>
    </source>
</evidence>
<dbReference type="GO" id="GO:0006952">
    <property type="term" value="P:defense response"/>
    <property type="evidence" value="ECO:0007669"/>
    <property type="project" value="UniProtKB-KW"/>
</dbReference>
<dbReference type="GO" id="GO:0004864">
    <property type="term" value="F:protein phosphatase inhibitor activity"/>
    <property type="evidence" value="ECO:0007669"/>
    <property type="project" value="InterPro"/>
</dbReference>
<evidence type="ECO:0000313" key="6">
    <source>
        <dbReference type="Proteomes" id="UP000634136"/>
    </source>
</evidence>
<dbReference type="Gene3D" id="3.30.530.20">
    <property type="match status" value="1"/>
</dbReference>
<gene>
    <name evidence="5" type="ORF">G2W53_020906</name>
</gene>
<dbReference type="GO" id="GO:0009738">
    <property type="term" value="P:abscisic acid-activated signaling pathway"/>
    <property type="evidence" value="ECO:0007669"/>
    <property type="project" value="InterPro"/>
</dbReference>
<dbReference type="GO" id="GO:0005737">
    <property type="term" value="C:cytoplasm"/>
    <property type="evidence" value="ECO:0007669"/>
    <property type="project" value="TreeGrafter"/>
</dbReference>
<dbReference type="AlphaFoldDB" id="A0A834TID3"/>
<dbReference type="Proteomes" id="UP000634136">
    <property type="component" value="Unassembled WGS sequence"/>
</dbReference>
<dbReference type="GO" id="GO:0005634">
    <property type="term" value="C:nucleus"/>
    <property type="evidence" value="ECO:0007669"/>
    <property type="project" value="TreeGrafter"/>
</dbReference>
<dbReference type="InterPro" id="IPR000916">
    <property type="entry name" value="Bet_v_I/MLP"/>
</dbReference>
<reference evidence="5" key="1">
    <citation type="submission" date="2020-09" db="EMBL/GenBank/DDBJ databases">
        <title>Genome-Enabled Discovery of Anthraquinone Biosynthesis in Senna tora.</title>
        <authorList>
            <person name="Kang S.-H."/>
            <person name="Pandey R.P."/>
            <person name="Lee C.-M."/>
            <person name="Sim J.-S."/>
            <person name="Jeong J.-T."/>
            <person name="Choi B.-S."/>
            <person name="Jung M."/>
            <person name="Ginzburg D."/>
            <person name="Zhao K."/>
            <person name="Won S.Y."/>
            <person name="Oh T.-J."/>
            <person name="Yu Y."/>
            <person name="Kim N.-H."/>
            <person name="Lee O.R."/>
            <person name="Lee T.-H."/>
            <person name="Bashyal P."/>
            <person name="Kim T.-S."/>
            <person name="Lee W.-H."/>
            <person name="Kawkins C."/>
            <person name="Kim C.-K."/>
            <person name="Kim J.S."/>
            <person name="Ahn B.O."/>
            <person name="Rhee S.Y."/>
            <person name="Sohng J.K."/>
        </authorList>
    </citation>
    <scope>NUCLEOTIDE SEQUENCE</scope>
    <source>
        <tissue evidence="5">Leaf</tissue>
    </source>
</reference>
<evidence type="ECO:0000256" key="1">
    <source>
        <dbReference type="ARBA" id="ARBA00009744"/>
    </source>
</evidence>
<dbReference type="EMBL" id="JAAIUW010000007">
    <property type="protein sequence ID" value="KAF7822762.1"/>
    <property type="molecule type" value="Genomic_DNA"/>
</dbReference>
<comment type="similarity">
    <text evidence="1">Belongs to the BetVI family.</text>
</comment>
<name>A0A834TID3_9FABA</name>
<protein>
    <submittedName>
        <fullName evidence="5">Phytohormone-binding protein-like</fullName>
    </submittedName>
</protein>
<dbReference type="Pfam" id="PF00407">
    <property type="entry name" value="Bet_v_1"/>
    <property type="match status" value="1"/>
</dbReference>
<dbReference type="GO" id="GO:0038023">
    <property type="term" value="F:signaling receptor activity"/>
    <property type="evidence" value="ECO:0007669"/>
    <property type="project" value="InterPro"/>
</dbReference>
<comment type="caution">
    <text evidence="5">The sequence shown here is derived from an EMBL/GenBank/DDBJ whole genome shotgun (WGS) entry which is preliminary data.</text>
</comment>
<evidence type="ECO:0000256" key="2">
    <source>
        <dbReference type="ARBA" id="ARBA00022821"/>
    </source>
</evidence>
<dbReference type="PRINTS" id="PR00634">
    <property type="entry name" value="BETALLERGEN"/>
</dbReference>
<organism evidence="5 6">
    <name type="scientific">Senna tora</name>
    <dbReference type="NCBI Taxonomy" id="362788"/>
    <lineage>
        <taxon>Eukaryota</taxon>
        <taxon>Viridiplantae</taxon>
        <taxon>Streptophyta</taxon>
        <taxon>Embryophyta</taxon>
        <taxon>Tracheophyta</taxon>
        <taxon>Spermatophyta</taxon>
        <taxon>Magnoliopsida</taxon>
        <taxon>eudicotyledons</taxon>
        <taxon>Gunneridae</taxon>
        <taxon>Pentapetalae</taxon>
        <taxon>rosids</taxon>
        <taxon>fabids</taxon>
        <taxon>Fabales</taxon>
        <taxon>Fabaceae</taxon>
        <taxon>Caesalpinioideae</taxon>
        <taxon>Cassia clade</taxon>
        <taxon>Senna</taxon>
    </lineage>
</organism>